<dbReference type="Pfam" id="PF13456">
    <property type="entry name" value="RVT_3"/>
    <property type="match status" value="1"/>
</dbReference>
<evidence type="ECO:0000313" key="3">
    <source>
        <dbReference type="Proteomes" id="UP000593574"/>
    </source>
</evidence>
<organism evidence="2 3">
    <name type="scientific">Gossypium laxum</name>
    <dbReference type="NCBI Taxonomy" id="34288"/>
    <lineage>
        <taxon>Eukaryota</taxon>
        <taxon>Viridiplantae</taxon>
        <taxon>Streptophyta</taxon>
        <taxon>Embryophyta</taxon>
        <taxon>Tracheophyta</taxon>
        <taxon>Spermatophyta</taxon>
        <taxon>Magnoliopsida</taxon>
        <taxon>eudicotyledons</taxon>
        <taxon>Gunneridae</taxon>
        <taxon>Pentapetalae</taxon>
        <taxon>rosids</taxon>
        <taxon>malvids</taxon>
        <taxon>Malvales</taxon>
        <taxon>Malvaceae</taxon>
        <taxon>Malvoideae</taxon>
        <taxon>Gossypium</taxon>
    </lineage>
</organism>
<dbReference type="SUPFAM" id="SSF53098">
    <property type="entry name" value="Ribonuclease H-like"/>
    <property type="match status" value="1"/>
</dbReference>
<feature type="domain" description="RNase H type-1" evidence="1">
    <location>
        <begin position="82"/>
        <end position="161"/>
    </location>
</feature>
<comment type="caution">
    <text evidence="2">The sequence shown here is derived from an EMBL/GenBank/DDBJ whole genome shotgun (WGS) entry which is preliminary data.</text>
</comment>
<evidence type="ECO:0000313" key="2">
    <source>
        <dbReference type="EMBL" id="MBA0730509.1"/>
    </source>
</evidence>
<dbReference type="Proteomes" id="UP000593574">
    <property type="component" value="Unassembled WGS sequence"/>
</dbReference>
<keyword evidence="3" id="KW-1185">Reference proteome</keyword>
<accession>A0A7J9B496</accession>
<name>A0A7J9B496_9ROSI</name>
<evidence type="ECO:0000259" key="1">
    <source>
        <dbReference type="Pfam" id="PF13456"/>
    </source>
</evidence>
<reference evidence="2 3" key="1">
    <citation type="journal article" date="2019" name="Genome Biol. Evol.">
        <title>Insights into the evolution of the New World diploid cottons (Gossypium, subgenus Houzingenia) based on genome sequencing.</title>
        <authorList>
            <person name="Grover C.E."/>
            <person name="Arick M.A. 2nd"/>
            <person name="Thrash A."/>
            <person name="Conover J.L."/>
            <person name="Sanders W.S."/>
            <person name="Peterson D.G."/>
            <person name="Frelichowski J.E."/>
            <person name="Scheffler J.A."/>
            <person name="Scheffler B.E."/>
            <person name="Wendel J.F."/>
        </authorList>
    </citation>
    <scope>NUCLEOTIDE SEQUENCE [LARGE SCALE GENOMIC DNA]</scope>
    <source>
        <strain evidence="2">4</strain>
        <tissue evidence="2">Leaf</tissue>
    </source>
</reference>
<dbReference type="EMBL" id="JABEZV010445607">
    <property type="protein sequence ID" value="MBA0730509.1"/>
    <property type="molecule type" value="Genomic_DNA"/>
</dbReference>
<sequence length="161" mass="18296">MSEALARIREVADHLQTLAVQSIKYESQLDQSRELAWFLGKVKVLSVKGVPWSEEEIIKGSHSWAKQHVSLLKANSFLKQRANVKLWGILDGLTHVQEKQGNTVLTQTDSLEAIKAIQDSVSTPSTSTLIKRIHHFLKNVKDWVIEYIAKEENKRADRLAK</sequence>
<dbReference type="Gene3D" id="3.30.420.10">
    <property type="entry name" value="Ribonuclease H-like superfamily/Ribonuclease H"/>
    <property type="match status" value="1"/>
</dbReference>
<gene>
    <name evidence="2" type="ORF">Golax_020640</name>
</gene>
<dbReference type="GO" id="GO:0004523">
    <property type="term" value="F:RNA-DNA hybrid ribonuclease activity"/>
    <property type="evidence" value="ECO:0007669"/>
    <property type="project" value="InterPro"/>
</dbReference>
<proteinExistence type="predicted"/>
<protein>
    <recommendedName>
        <fullName evidence="1">RNase H type-1 domain-containing protein</fullName>
    </recommendedName>
</protein>
<dbReference type="GO" id="GO:0003676">
    <property type="term" value="F:nucleic acid binding"/>
    <property type="evidence" value="ECO:0007669"/>
    <property type="project" value="InterPro"/>
</dbReference>
<dbReference type="InterPro" id="IPR012337">
    <property type="entry name" value="RNaseH-like_sf"/>
</dbReference>
<dbReference type="InterPro" id="IPR036397">
    <property type="entry name" value="RNaseH_sf"/>
</dbReference>
<dbReference type="AlphaFoldDB" id="A0A7J9B496"/>
<dbReference type="InterPro" id="IPR002156">
    <property type="entry name" value="RNaseH_domain"/>
</dbReference>